<organism evidence="2">
    <name type="scientific">Lotus japonicus</name>
    <name type="common">Lotus corniculatus var. japonicus</name>
    <dbReference type="NCBI Taxonomy" id="34305"/>
    <lineage>
        <taxon>Eukaryota</taxon>
        <taxon>Viridiplantae</taxon>
        <taxon>Streptophyta</taxon>
        <taxon>Embryophyta</taxon>
        <taxon>Tracheophyta</taxon>
        <taxon>Spermatophyta</taxon>
        <taxon>Magnoliopsida</taxon>
        <taxon>eudicotyledons</taxon>
        <taxon>Gunneridae</taxon>
        <taxon>Pentapetalae</taxon>
        <taxon>rosids</taxon>
        <taxon>fabids</taxon>
        <taxon>Fabales</taxon>
        <taxon>Fabaceae</taxon>
        <taxon>Papilionoideae</taxon>
        <taxon>50 kb inversion clade</taxon>
        <taxon>NPAAA clade</taxon>
        <taxon>Hologalegina</taxon>
        <taxon>robinioid clade</taxon>
        <taxon>Loteae</taxon>
        <taxon>Lotus</taxon>
    </lineage>
</organism>
<name>I3SBN7_LOTJA</name>
<dbReference type="AlphaFoldDB" id="I3SBN7"/>
<accession>I3SBN7</accession>
<reference evidence="2" key="1">
    <citation type="submission" date="2012-05" db="EMBL/GenBank/DDBJ databases">
        <authorList>
            <person name="Krishnakumar V."/>
            <person name="Cheung F."/>
            <person name="Xiao Y."/>
            <person name="Chan A."/>
            <person name="Moskal W.A."/>
            <person name="Town C.D."/>
        </authorList>
    </citation>
    <scope>NUCLEOTIDE SEQUENCE</scope>
</reference>
<protein>
    <submittedName>
        <fullName evidence="2">Uncharacterized protein</fullName>
    </submittedName>
</protein>
<feature type="region of interest" description="Disordered" evidence="1">
    <location>
        <begin position="29"/>
        <end position="63"/>
    </location>
</feature>
<evidence type="ECO:0000313" key="2">
    <source>
        <dbReference type="EMBL" id="AFK37679.1"/>
    </source>
</evidence>
<proteinExistence type="evidence at transcript level"/>
<dbReference type="EMBL" id="BT137884">
    <property type="protein sequence ID" value="AFK37679.1"/>
    <property type="molecule type" value="mRNA"/>
</dbReference>
<evidence type="ECO:0000256" key="1">
    <source>
        <dbReference type="SAM" id="MobiDB-lite"/>
    </source>
</evidence>
<sequence>MLLTFVHECGLKTKLGRLPLYSSYLNASGPISRTRPDKAEQPGPPVSQSMRGSSLGLFSDSMK</sequence>